<evidence type="ECO:0000313" key="1">
    <source>
        <dbReference type="EMBL" id="SVE47600.1"/>
    </source>
</evidence>
<sequence>MAIIRLNQIGQNEYERIKAINKKTARTRRQRGYNWEDTLVKRFNA</sequence>
<name>A0A383DTP2_9ZZZZ</name>
<accession>A0A383DTP2</accession>
<reference evidence="1" key="1">
    <citation type="submission" date="2018-05" db="EMBL/GenBank/DDBJ databases">
        <authorList>
            <person name="Lanie J.A."/>
            <person name="Ng W.-L."/>
            <person name="Kazmierczak K.M."/>
            <person name="Andrzejewski T.M."/>
            <person name="Davidsen T.M."/>
            <person name="Wayne K.J."/>
            <person name="Tettelin H."/>
            <person name="Glass J.I."/>
            <person name="Rusch D."/>
            <person name="Podicherti R."/>
            <person name="Tsui H.-C.T."/>
            <person name="Winkler M.E."/>
        </authorList>
    </citation>
    <scope>NUCLEOTIDE SEQUENCE</scope>
</reference>
<gene>
    <name evidence="1" type="ORF">METZ01_LOCUS500454</name>
</gene>
<proteinExistence type="predicted"/>
<organism evidence="1">
    <name type="scientific">marine metagenome</name>
    <dbReference type="NCBI Taxonomy" id="408172"/>
    <lineage>
        <taxon>unclassified sequences</taxon>
        <taxon>metagenomes</taxon>
        <taxon>ecological metagenomes</taxon>
    </lineage>
</organism>
<dbReference type="EMBL" id="UINC01219913">
    <property type="protein sequence ID" value="SVE47600.1"/>
    <property type="molecule type" value="Genomic_DNA"/>
</dbReference>
<feature type="non-terminal residue" evidence="1">
    <location>
        <position position="45"/>
    </location>
</feature>
<protein>
    <submittedName>
        <fullName evidence="1">Uncharacterized protein</fullName>
    </submittedName>
</protein>
<dbReference type="AlphaFoldDB" id="A0A383DTP2"/>